<proteinExistence type="inferred from homology"/>
<name>A0A9X1Y4T1_9PROT</name>
<organism evidence="3 4">
    <name type="scientific">Roseomonas acroporae</name>
    <dbReference type="NCBI Taxonomy" id="2937791"/>
    <lineage>
        <taxon>Bacteria</taxon>
        <taxon>Pseudomonadati</taxon>
        <taxon>Pseudomonadota</taxon>
        <taxon>Alphaproteobacteria</taxon>
        <taxon>Acetobacterales</taxon>
        <taxon>Roseomonadaceae</taxon>
        <taxon>Roseomonas</taxon>
    </lineage>
</organism>
<protein>
    <submittedName>
        <fullName evidence="3">SDR family oxidoreductase</fullName>
    </submittedName>
</protein>
<gene>
    <name evidence="3" type="ORF">M0638_07415</name>
</gene>
<sequence>MPGLLAGKSALVTGAASGIGRATALLFAREGARVTLSDLPGEALESAAAAVADAGGEAQAVAADVTREDEVATLVERAVARFGRLDCAFNNAGVAPRSVGAAGQRIGEMSRDSWDALLAINLTGVWLCMKHELAAMERQGGGAIVNTASIGGLVGLPRSNAYVVSKHAVIGLTRSAAIDYAEAGIRVNAVCPGYVETPMIGESMARRGEQILGTVPMHRLGRPEEIAEAVAWLCSDRAGFVTGAAQVVDGGYTAV</sequence>
<reference evidence="3" key="1">
    <citation type="submission" date="2022-04" db="EMBL/GenBank/DDBJ databases">
        <title>Roseomonas acroporae sp. nov., isolated from coral Acropora digitifera.</title>
        <authorList>
            <person name="Sun H."/>
        </authorList>
    </citation>
    <scope>NUCLEOTIDE SEQUENCE</scope>
    <source>
        <strain evidence="3">NAR14</strain>
    </source>
</reference>
<dbReference type="SUPFAM" id="SSF51735">
    <property type="entry name" value="NAD(P)-binding Rossmann-fold domains"/>
    <property type="match status" value="1"/>
</dbReference>
<evidence type="ECO:0000256" key="1">
    <source>
        <dbReference type="ARBA" id="ARBA00006484"/>
    </source>
</evidence>
<dbReference type="InterPro" id="IPR036291">
    <property type="entry name" value="NAD(P)-bd_dom_sf"/>
</dbReference>
<dbReference type="Pfam" id="PF13561">
    <property type="entry name" value="adh_short_C2"/>
    <property type="match status" value="1"/>
</dbReference>
<dbReference type="PROSITE" id="PS00061">
    <property type="entry name" value="ADH_SHORT"/>
    <property type="match status" value="1"/>
</dbReference>
<keyword evidence="4" id="KW-1185">Reference proteome</keyword>
<dbReference type="NCBIfam" id="NF005559">
    <property type="entry name" value="PRK07231.1"/>
    <property type="match status" value="1"/>
</dbReference>
<dbReference type="AlphaFoldDB" id="A0A9X1Y4T1"/>
<dbReference type="PANTHER" id="PTHR24321">
    <property type="entry name" value="DEHYDROGENASES, SHORT CHAIN"/>
    <property type="match status" value="1"/>
</dbReference>
<dbReference type="Proteomes" id="UP001139516">
    <property type="component" value="Unassembled WGS sequence"/>
</dbReference>
<dbReference type="PRINTS" id="PR00080">
    <property type="entry name" value="SDRFAMILY"/>
</dbReference>
<evidence type="ECO:0000313" key="4">
    <source>
        <dbReference type="Proteomes" id="UP001139516"/>
    </source>
</evidence>
<dbReference type="FunFam" id="3.40.50.720:FF:000084">
    <property type="entry name" value="Short-chain dehydrogenase reductase"/>
    <property type="match status" value="1"/>
</dbReference>
<comment type="similarity">
    <text evidence="1">Belongs to the short-chain dehydrogenases/reductases (SDR) family.</text>
</comment>
<dbReference type="Gene3D" id="3.40.50.720">
    <property type="entry name" value="NAD(P)-binding Rossmann-like Domain"/>
    <property type="match status" value="1"/>
</dbReference>
<dbReference type="InterPro" id="IPR002347">
    <property type="entry name" value="SDR_fam"/>
</dbReference>
<dbReference type="CDD" id="cd05233">
    <property type="entry name" value="SDR_c"/>
    <property type="match status" value="1"/>
</dbReference>
<evidence type="ECO:0000256" key="2">
    <source>
        <dbReference type="ARBA" id="ARBA00023002"/>
    </source>
</evidence>
<keyword evidence="2" id="KW-0560">Oxidoreductase</keyword>
<dbReference type="InterPro" id="IPR020904">
    <property type="entry name" value="Sc_DH/Rdtase_CS"/>
</dbReference>
<evidence type="ECO:0000313" key="3">
    <source>
        <dbReference type="EMBL" id="MCK8784204.1"/>
    </source>
</evidence>
<dbReference type="RefSeq" id="WP_248666328.1">
    <property type="nucleotide sequence ID" value="NZ_JALPRX010000026.1"/>
</dbReference>
<dbReference type="GO" id="GO:0016491">
    <property type="term" value="F:oxidoreductase activity"/>
    <property type="evidence" value="ECO:0007669"/>
    <property type="project" value="UniProtKB-KW"/>
</dbReference>
<comment type="caution">
    <text evidence="3">The sequence shown here is derived from an EMBL/GenBank/DDBJ whole genome shotgun (WGS) entry which is preliminary data.</text>
</comment>
<dbReference type="PANTHER" id="PTHR24321:SF8">
    <property type="entry name" value="ESTRADIOL 17-BETA-DEHYDROGENASE 8-RELATED"/>
    <property type="match status" value="1"/>
</dbReference>
<dbReference type="EMBL" id="JALPRX010000026">
    <property type="protein sequence ID" value="MCK8784204.1"/>
    <property type="molecule type" value="Genomic_DNA"/>
</dbReference>
<dbReference type="PRINTS" id="PR00081">
    <property type="entry name" value="GDHRDH"/>
</dbReference>
<accession>A0A9X1Y4T1</accession>